<dbReference type="AlphaFoldDB" id="A0AAE0XEN4"/>
<reference evidence="2" key="1">
    <citation type="journal article" date="2023" name="Mol. Phylogenet. Evol.">
        <title>Genome-scale phylogeny and comparative genomics of the fungal order Sordariales.</title>
        <authorList>
            <person name="Hensen N."/>
            <person name="Bonometti L."/>
            <person name="Westerberg I."/>
            <person name="Brannstrom I.O."/>
            <person name="Guillou S."/>
            <person name="Cros-Aarteil S."/>
            <person name="Calhoun S."/>
            <person name="Haridas S."/>
            <person name="Kuo A."/>
            <person name="Mondo S."/>
            <person name="Pangilinan J."/>
            <person name="Riley R."/>
            <person name="LaButti K."/>
            <person name="Andreopoulos B."/>
            <person name="Lipzen A."/>
            <person name="Chen C."/>
            <person name="Yan M."/>
            <person name="Daum C."/>
            <person name="Ng V."/>
            <person name="Clum A."/>
            <person name="Steindorff A."/>
            <person name="Ohm R.A."/>
            <person name="Martin F."/>
            <person name="Silar P."/>
            <person name="Natvig D.O."/>
            <person name="Lalanne C."/>
            <person name="Gautier V."/>
            <person name="Ament-Velasquez S.L."/>
            <person name="Kruys A."/>
            <person name="Hutchinson M.I."/>
            <person name="Powell A.J."/>
            <person name="Barry K."/>
            <person name="Miller A.N."/>
            <person name="Grigoriev I.V."/>
            <person name="Debuchy R."/>
            <person name="Gladieux P."/>
            <person name="Hiltunen Thoren M."/>
            <person name="Johannesson H."/>
        </authorList>
    </citation>
    <scope>NUCLEOTIDE SEQUENCE</scope>
    <source>
        <strain evidence="2">CBS 314.62</strain>
    </source>
</reference>
<name>A0AAE0XEN4_9PEZI</name>
<feature type="compositionally biased region" description="Basic and acidic residues" evidence="1">
    <location>
        <begin position="22"/>
        <end position="32"/>
    </location>
</feature>
<reference evidence="2" key="2">
    <citation type="submission" date="2023-06" db="EMBL/GenBank/DDBJ databases">
        <authorList>
            <consortium name="Lawrence Berkeley National Laboratory"/>
            <person name="Haridas S."/>
            <person name="Hensen N."/>
            <person name="Bonometti L."/>
            <person name="Westerberg I."/>
            <person name="Brannstrom I.O."/>
            <person name="Guillou S."/>
            <person name="Cros-Aarteil S."/>
            <person name="Calhoun S."/>
            <person name="Kuo A."/>
            <person name="Mondo S."/>
            <person name="Pangilinan J."/>
            <person name="Riley R."/>
            <person name="Labutti K."/>
            <person name="Andreopoulos B."/>
            <person name="Lipzen A."/>
            <person name="Chen C."/>
            <person name="Yanf M."/>
            <person name="Daum C."/>
            <person name="Ng V."/>
            <person name="Clum A."/>
            <person name="Steindorff A."/>
            <person name="Ohm R."/>
            <person name="Martin F."/>
            <person name="Silar P."/>
            <person name="Natvig D."/>
            <person name="Lalanne C."/>
            <person name="Gautier V."/>
            <person name="Ament-Velasquez S.L."/>
            <person name="Kruys A."/>
            <person name="Hutchinson M.I."/>
            <person name="Powell A.J."/>
            <person name="Barry K."/>
            <person name="Miller A.N."/>
            <person name="Grigoriev I.V."/>
            <person name="Debuchy R."/>
            <person name="Gladieux P."/>
            <person name="Thoren M.H."/>
            <person name="Johannesson H."/>
        </authorList>
    </citation>
    <scope>NUCLEOTIDE SEQUENCE</scope>
    <source>
        <strain evidence="2">CBS 314.62</strain>
    </source>
</reference>
<protein>
    <submittedName>
        <fullName evidence="2">Uncharacterized protein</fullName>
    </submittedName>
</protein>
<evidence type="ECO:0000256" key="1">
    <source>
        <dbReference type="SAM" id="MobiDB-lite"/>
    </source>
</evidence>
<gene>
    <name evidence="2" type="ORF">B0T22DRAFT_446410</name>
</gene>
<dbReference type="Proteomes" id="UP001270362">
    <property type="component" value="Unassembled WGS sequence"/>
</dbReference>
<keyword evidence="3" id="KW-1185">Reference proteome</keyword>
<evidence type="ECO:0000313" key="3">
    <source>
        <dbReference type="Proteomes" id="UP001270362"/>
    </source>
</evidence>
<proteinExistence type="predicted"/>
<evidence type="ECO:0000313" key="2">
    <source>
        <dbReference type="EMBL" id="KAK3692098.1"/>
    </source>
</evidence>
<dbReference type="EMBL" id="JAULSO010000001">
    <property type="protein sequence ID" value="KAK3692098.1"/>
    <property type="molecule type" value="Genomic_DNA"/>
</dbReference>
<accession>A0AAE0XEN4</accession>
<feature type="region of interest" description="Disordered" evidence="1">
    <location>
        <begin position="20"/>
        <end position="39"/>
    </location>
</feature>
<feature type="region of interest" description="Disordered" evidence="1">
    <location>
        <begin position="70"/>
        <end position="97"/>
    </location>
</feature>
<feature type="compositionally biased region" description="Pro residues" evidence="1">
    <location>
        <begin position="85"/>
        <end position="96"/>
    </location>
</feature>
<sequence length="210" mass="22965">MTPCGYNSIAIALLNCLSSSPRTDRRTDRQTEHPCPSPPFPQPRACQIPLCLSFFVVICAHVSLLRQHHHTHPHAQTSGHGQTQPTPPYPLPPTFPPTGFKNKKAAAGLPSARKANFTYWRCCCNGYLPTLPAFGPESFFSLSLCVRACCLHKTHPGTEGQVLDDGQCVLRWYHAGADGEGKRIGRLQHRFLAAGVHAVVCCGVVWCSVV</sequence>
<organism evidence="2 3">
    <name type="scientific">Podospora appendiculata</name>
    <dbReference type="NCBI Taxonomy" id="314037"/>
    <lineage>
        <taxon>Eukaryota</taxon>
        <taxon>Fungi</taxon>
        <taxon>Dikarya</taxon>
        <taxon>Ascomycota</taxon>
        <taxon>Pezizomycotina</taxon>
        <taxon>Sordariomycetes</taxon>
        <taxon>Sordariomycetidae</taxon>
        <taxon>Sordariales</taxon>
        <taxon>Podosporaceae</taxon>
        <taxon>Podospora</taxon>
    </lineage>
</organism>
<comment type="caution">
    <text evidence="2">The sequence shown here is derived from an EMBL/GenBank/DDBJ whole genome shotgun (WGS) entry which is preliminary data.</text>
</comment>